<evidence type="ECO:0000256" key="1">
    <source>
        <dbReference type="SAM" id="MobiDB-lite"/>
    </source>
</evidence>
<dbReference type="RefSeq" id="WP_285740063.1">
    <property type="nucleotide sequence ID" value="NZ_BSSA01000035.1"/>
</dbReference>
<organism evidence="2 3">
    <name type="scientific">Kitasatospora phosalacinea</name>
    <dbReference type="NCBI Taxonomy" id="2065"/>
    <lineage>
        <taxon>Bacteria</taxon>
        <taxon>Bacillati</taxon>
        <taxon>Actinomycetota</taxon>
        <taxon>Actinomycetes</taxon>
        <taxon>Kitasatosporales</taxon>
        <taxon>Streptomycetaceae</taxon>
        <taxon>Kitasatospora</taxon>
    </lineage>
</organism>
<evidence type="ECO:0000313" key="3">
    <source>
        <dbReference type="Proteomes" id="UP001165041"/>
    </source>
</evidence>
<dbReference type="InterPro" id="IPR013324">
    <property type="entry name" value="RNA_pol_sigma_r3/r4-like"/>
</dbReference>
<dbReference type="SUPFAM" id="SSF88659">
    <property type="entry name" value="Sigma3 and sigma4 domains of RNA polymerase sigma factors"/>
    <property type="match status" value="1"/>
</dbReference>
<sequence>MRDEQPGVPPPPTLSPGGDELAEQATGSVLPAGGLFRVQVAPDLERLQQEQLSSEEADRARSKSDQQLYERLKSSGFAGLQWELFADALATYALPILMNWLYTGEIFAQCAARGRPVKRRGGADLTVLRQDRDEREELACETIARGIRTFREHAMVNGGWRSDRGASLKTYFVGAAAMEFGAVYERWASEHSRRPPTIPEDIHEISDIRGSAEESPEASIEAKDFVSRVLSSIPDGATRTAAFLAMNDYSNKEIGEHLNMSAGAVAMRLSRLRRQKSKESIDSPTTFVPINGSPRGEGK</sequence>
<proteinExistence type="predicted"/>
<protein>
    <submittedName>
        <fullName evidence="2">Uncharacterized protein</fullName>
    </submittedName>
</protein>
<dbReference type="InterPro" id="IPR036388">
    <property type="entry name" value="WH-like_DNA-bd_sf"/>
</dbReference>
<feature type="region of interest" description="Disordered" evidence="1">
    <location>
        <begin position="1"/>
        <end position="26"/>
    </location>
</feature>
<evidence type="ECO:0000313" key="2">
    <source>
        <dbReference type="EMBL" id="GLW74480.1"/>
    </source>
</evidence>
<name>A0A9W6V6S8_9ACTN</name>
<dbReference type="Gene3D" id="1.10.10.10">
    <property type="entry name" value="Winged helix-like DNA-binding domain superfamily/Winged helix DNA-binding domain"/>
    <property type="match status" value="1"/>
</dbReference>
<gene>
    <name evidence="2" type="ORF">Kpho02_67780</name>
</gene>
<dbReference type="Proteomes" id="UP001165041">
    <property type="component" value="Unassembled WGS sequence"/>
</dbReference>
<dbReference type="AlphaFoldDB" id="A0A9W6V6S8"/>
<dbReference type="EMBL" id="BSSA01000035">
    <property type="protein sequence ID" value="GLW74480.1"/>
    <property type="molecule type" value="Genomic_DNA"/>
</dbReference>
<accession>A0A9W6V6S8</accession>
<reference evidence="2" key="1">
    <citation type="submission" date="2023-02" db="EMBL/GenBank/DDBJ databases">
        <title>Kitasatospora phosalacinea NBRC 14627.</title>
        <authorList>
            <person name="Ichikawa N."/>
            <person name="Sato H."/>
            <person name="Tonouchi N."/>
        </authorList>
    </citation>
    <scope>NUCLEOTIDE SEQUENCE</scope>
    <source>
        <strain evidence="2">NBRC 14627</strain>
    </source>
</reference>
<comment type="caution">
    <text evidence="2">The sequence shown here is derived from an EMBL/GenBank/DDBJ whole genome shotgun (WGS) entry which is preliminary data.</text>
</comment>
<feature type="region of interest" description="Disordered" evidence="1">
    <location>
        <begin position="275"/>
        <end position="299"/>
    </location>
</feature>